<evidence type="ECO:0000313" key="3">
    <source>
        <dbReference type="Proteomes" id="UP001321498"/>
    </source>
</evidence>
<keyword evidence="1" id="KW-1133">Transmembrane helix</keyword>
<keyword evidence="3" id="KW-1185">Reference proteome</keyword>
<feature type="transmembrane region" description="Helical" evidence="1">
    <location>
        <begin position="329"/>
        <end position="349"/>
    </location>
</feature>
<evidence type="ECO:0000313" key="2">
    <source>
        <dbReference type="EMBL" id="BDZ45926.1"/>
    </source>
</evidence>
<keyword evidence="1" id="KW-0472">Membrane</keyword>
<dbReference type="EMBL" id="AP027731">
    <property type="protein sequence ID" value="BDZ45926.1"/>
    <property type="molecule type" value="Genomic_DNA"/>
</dbReference>
<evidence type="ECO:0008006" key="4">
    <source>
        <dbReference type="Google" id="ProtNLM"/>
    </source>
</evidence>
<evidence type="ECO:0000256" key="1">
    <source>
        <dbReference type="SAM" id="Phobius"/>
    </source>
</evidence>
<feature type="transmembrane region" description="Helical" evidence="1">
    <location>
        <begin position="214"/>
        <end position="236"/>
    </location>
</feature>
<dbReference type="Proteomes" id="UP001321498">
    <property type="component" value="Chromosome"/>
</dbReference>
<name>A0ABN6XM00_9MICO</name>
<organism evidence="2 3">
    <name type="scientific">Naasia aerilata</name>
    <dbReference type="NCBI Taxonomy" id="1162966"/>
    <lineage>
        <taxon>Bacteria</taxon>
        <taxon>Bacillati</taxon>
        <taxon>Actinomycetota</taxon>
        <taxon>Actinomycetes</taxon>
        <taxon>Micrococcales</taxon>
        <taxon>Microbacteriaceae</taxon>
        <taxon>Naasia</taxon>
    </lineage>
</organism>
<keyword evidence="1" id="KW-0812">Transmembrane</keyword>
<accession>A0ABN6XM00</accession>
<feature type="transmembrane region" description="Helical" evidence="1">
    <location>
        <begin position="140"/>
        <end position="160"/>
    </location>
</feature>
<feature type="transmembrane region" description="Helical" evidence="1">
    <location>
        <begin position="189"/>
        <end position="207"/>
    </location>
</feature>
<gene>
    <name evidence="2" type="ORF">GCM10025866_18350</name>
</gene>
<feature type="transmembrane region" description="Helical" evidence="1">
    <location>
        <begin position="30"/>
        <end position="50"/>
    </location>
</feature>
<feature type="transmembrane region" description="Helical" evidence="1">
    <location>
        <begin position="57"/>
        <end position="76"/>
    </location>
</feature>
<reference evidence="3" key="1">
    <citation type="journal article" date="2019" name="Int. J. Syst. Evol. Microbiol.">
        <title>The Global Catalogue of Microorganisms (GCM) 10K type strain sequencing project: providing services to taxonomists for standard genome sequencing and annotation.</title>
        <authorList>
            <consortium name="The Broad Institute Genomics Platform"/>
            <consortium name="The Broad Institute Genome Sequencing Center for Infectious Disease"/>
            <person name="Wu L."/>
            <person name="Ma J."/>
        </authorList>
    </citation>
    <scope>NUCLEOTIDE SEQUENCE [LARGE SCALE GENOMIC DNA]</scope>
    <source>
        <strain evidence="3">NBRC 108725</strain>
    </source>
</reference>
<feature type="transmembrane region" description="Helical" evidence="1">
    <location>
        <begin position="380"/>
        <end position="398"/>
    </location>
</feature>
<dbReference type="RefSeq" id="WP_286279155.1">
    <property type="nucleotide sequence ID" value="NZ_AP027731.1"/>
</dbReference>
<feature type="transmembrane region" description="Helical" evidence="1">
    <location>
        <begin position="117"/>
        <end position="134"/>
    </location>
</feature>
<feature type="transmembrane region" description="Helical" evidence="1">
    <location>
        <begin position="91"/>
        <end position="110"/>
    </location>
</feature>
<proteinExistence type="predicted"/>
<protein>
    <recommendedName>
        <fullName evidence="4">Oligosaccharide repeat unit polymerase</fullName>
    </recommendedName>
</protein>
<sequence length="419" mass="44531">MTPAPLTGPWLVLARFVALAAILLLSSRQFLGQGITFGHLASLALIPLWLPAFRRYAGGLWIAVLGLLGLIFSLWLTDVASLDHIVTQNNLISNTLLLVGTVAAVGVIFWARDFLPIWALALVYGVGMLISALTREESFLVNPWKFALAVPLAVVLLALAEWTGKRSLQVIALLVLAAASLAFDSRAYFGQFLLAAVLVGWQLIPLLPGRKGSAARVLFTFAVIAIVVFVASSQLIANGVLGEEAQARTVEQQDRAGNVLLGGRPEAAATVALFLFRPLGFGAGALANSNDVQVAKTGMHQINYDPNNGYVENFLFGQKFELHSMLGDLWAYFGWAGIAFAALSLVLLLHVVGRGVADRTVGGVVMFVATQSLWNLFFNPLYTSAPVLALALGLGLAAKYRGSAGRDGALTAPAIAAAR</sequence>